<organism evidence="1 2">
    <name type="scientific">Pistacia integerrima</name>
    <dbReference type="NCBI Taxonomy" id="434235"/>
    <lineage>
        <taxon>Eukaryota</taxon>
        <taxon>Viridiplantae</taxon>
        <taxon>Streptophyta</taxon>
        <taxon>Embryophyta</taxon>
        <taxon>Tracheophyta</taxon>
        <taxon>Spermatophyta</taxon>
        <taxon>Magnoliopsida</taxon>
        <taxon>eudicotyledons</taxon>
        <taxon>Gunneridae</taxon>
        <taxon>Pentapetalae</taxon>
        <taxon>rosids</taxon>
        <taxon>malvids</taxon>
        <taxon>Sapindales</taxon>
        <taxon>Anacardiaceae</taxon>
        <taxon>Pistacia</taxon>
    </lineage>
</organism>
<gene>
    <name evidence="1" type="ORF">Pint_18483</name>
</gene>
<reference evidence="2" key="1">
    <citation type="journal article" date="2023" name="G3 (Bethesda)">
        <title>Genome assembly and association tests identify interacting loci associated with vigor, precocity, and sex in interspecific pistachio rootstocks.</title>
        <authorList>
            <person name="Palmer W."/>
            <person name="Jacygrad E."/>
            <person name="Sagayaradj S."/>
            <person name="Cavanaugh K."/>
            <person name="Han R."/>
            <person name="Bertier L."/>
            <person name="Beede B."/>
            <person name="Kafkas S."/>
            <person name="Golino D."/>
            <person name="Preece J."/>
            <person name="Michelmore R."/>
        </authorList>
    </citation>
    <scope>NUCLEOTIDE SEQUENCE [LARGE SCALE GENOMIC DNA]</scope>
</reference>
<dbReference type="Proteomes" id="UP001163603">
    <property type="component" value="Chromosome 4"/>
</dbReference>
<protein>
    <submittedName>
        <fullName evidence="1">Uncharacterized protein</fullName>
    </submittedName>
</protein>
<keyword evidence="2" id="KW-1185">Reference proteome</keyword>
<proteinExistence type="predicted"/>
<evidence type="ECO:0000313" key="2">
    <source>
        <dbReference type="Proteomes" id="UP001163603"/>
    </source>
</evidence>
<name>A0ACC0YZP3_9ROSI</name>
<dbReference type="EMBL" id="CM047739">
    <property type="protein sequence ID" value="KAJ0043376.1"/>
    <property type="molecule type" value="Genomic_DNA"/>
</dbReference>
<evidence type="ECO:0000313" key="1">
    <source>
        <dbReference type="EMBL" id="KAJ0043376.1"/>
    </source>
</evidence>
<sequence>MDSTATATTTVVNDKESMVDPFLVEALQNPRHRLTRFCEIGGSFSIGLD</sequence>
<accession>A0ACC0YZP3</accession>
<comment type="caution">
    <text evidence="1">The sequence shown here is derived from an EMBL/GenBank/DDBJ whole genome shotgun (WGS) entry which is preliminary data.</text>
</comment>